<feature type="compositionally biased region" description="Acidic residues" evidence="3">
    <location>
        <begin position="178"/>
        <end position="187"/>
    </location>
</feature>
<dbReference type="EMBL" id="JAJAGQ010000021">
    <property type="protein sequence ID" value="KAJ8531105.1"/>
    <property type="molecule type" value="Genomic_DNA"/>
</dbReference>
<keyword evidence="1" id="KW-0547">Nucleotide-binding</keyword>
<gene>
    <name evidence="4" type="ORF">K7X08_025836</name>
</gene>
<feature type="region of interest" description="Disordered" evidence="3">
    <location>
        <begin position="144"/>
        <end position="241"/>
    </location>
</feature>
<proteinExistence type="predicted"/>
<dbReference type="GO" id="GO:0005524">
    <property type="term" value="F:ATP binding"/>
    <property type="evidence" value="ECO:0007669"/>
    <property type="project" value="UniProtKB-KW"/>
</dbReference>
<protein>
    <recommendedName>
        <fullName evidence="6">Protein kinase domain-containing protein</fullName>
    </recommendedName>
</protein>
<evidence type="ECO:0000256" key="2">
    <source>
        <dbReference type="ARBA" id="ARBA00022840"/>
    </source>
</evidence>
<feature type="compositionally biased region" description="Basic and acidic residues" evidence="3">
    <location>
        <begin position="154"/>
        <end position="177"/>
    </location>
</feature>
<name>A0A9Q1LAZ3_9SOLA</name>
<keyword evidence="5" id="KW-1185">Reference proteome</keyword>
<dbReference type="PANTHER" id="PTHR27001:SF8">
    <property type="entry name" value="PROTEIN STRUBBELIG-RECEPTOR FAMILY 2"/>
    <property type="match status" value="1"/>
</dbReference>
<dbReference type="OrthoDB" id="1749080at2759"/>
<dbReference type="InterPro" id="IPR011009">
    <property type="entry name" value="Kinase-like_dom_sf"/>
</dbReference>
<dbReference type="GO" id="GO:0005886">
    <property type="term" value="C:plasma membrane"/>
    <property type="evidence" value="ECO:0007669"/>
    <property type="project" value="TreeGrafter"/>
</dbReference>
<dbReference type="Proteomes" id="UP001152561">
    <property type="component" value="Unassembled WGS sequence"/>
</dbReference>
<dbReference type="PANTHER" id="PTHR27001">
    <property type="entry name" value="OS01G0253100 PROTEIN"/>
    <property type="match status" value="1"/>
</dbReference>
<comment type="caution">
    <text evidence="4">The sequence shown here is derived from an EMBL/GenBank/DDBJ whole genome shotgun (WGS) entry which is preliminary data.</text>
</comment>
<dbReference type="SUPFAM" id="SSF56112">
    <property type="entry name" value="Protein kinase-like (PK-like)"/>
    <property type="match status" value="1"/>
</dbReference>
<sequence length="241" mass="28408">MNVETFSFFRVQRLSRGPGEVKNWKSSVIDIYYLSTSCVAPITLKTSNILLDEDLNNSIYRLLRWLLQIVAMLHLSMTSNMEVANPKADSYSFGVLLLELLTGRQPFDSSKPKEERSLVEWASSKLHDSESLLEMVDPTKRRAISTRALSSYPDEEKKDDQQEEKDHQEEQDEKRDDQQEEKDDQQEEEKREDHQEEIDDQQEKEEKKDEEGEEKDDEEPEEKKDDEEEAKDDEEEDEKKR</sequence>
<accession>A0A9Q1LAZ3</accession>
<organism evidence="4 5">
    <name type="scientific">Anisodus acutangulus</name>
    <dbReference type="NCBI Taxonomy" id="402998"/>
    <lineage>
        <taxon>Eukaryota</taxon>
        <taxon>Viridiplantae</taxon>
        <taxon>Streptophyta</taxon>
        <taxon>Embryophyta</taxon>
        <taxon>Tracheophyta</taxon>
        <taxon>Spermatophyta</taxon>
        <taxon>Magnoliopsida</taxon>
        <taxon>eudicotyledons</taxon>
        <taxon>Gunneridae</taxon>
        <taxon>Pentapetalae</taxon>
        <taxon>asterids</taxon>
        <taxon>lamiids</taxon>
        <taxon>Solanales</taxon>
        <taxon>Solanaceae</taxon>
        <taxon>Solanoideae</taxon>
        <taxon>Hyoscyameae</taxon>
        <taxon>Anisodus</taxon>
    </lineage>
</organism>
<reference evidence="5" key="1">
    <citation type="journal article" date="2023" name="Proc. Natl. Acad. Sci. U.S.A.">
        <title>Genomic and structural basis for evolution of tropane alkaloid biosynthesis.</title>
        <authorList>
            <person name="Wanga Y.-J."/>
            <person name="Taina T."/>
            <person name="Yua J.-Y."/>
            <person name="Lia J."/>
            <person name="Xua B."/>
            <person name="Chenc J."/>
            <person name="D'Auriad J.C."/>
            <person name="Huanga J.-P."/>
            <person name="Huanga S.-X."/>
        </authorList>
    </citation>
    <scope>NUCLEOTIDE SEQUENCE [LARGE SCALE GENOMIC DNA]</scope>
    <source>
        <strain evidence="5">cv. KIB-2019</strain>
    </source>
</reference>
<evidence type="ECO:0008006" key="6">
    <source>
        <dbReference type="Google" id="ProtNLM"/>
    </source>
</evidence>
<evidence type="ECO:0000256" key="3">
    <source>
        <dbReference type="SAM" id="MobiDB-lite"/>
    </source>
</evidence>
<dbReference type="AlphaFoldDB" id="A0A9Q1LAZ3"/>
<dbReference type="Gene3D" id="1.10.510.10">
    <property type="entry name" value="Transferase(Phosphotransferase) domain 1"/>
    <property type="match status" value="1"/>
</dbReference>
<evidence type="ECO:0000313" key="5">
    <source>
        <dbReference type="Proteomes" id="UP001152561"/>
    </source>
</evidence>
<evidence type="ECO:0000313" key="4">
    <source>
        <dbReference type="EMBL" id="KAJ8531105.1"/>
    </source>
</evidence>
<evidence type="ECO:0000256" key="1">
    <source>
        <dbReference type="ARBA" id="ARBA00022741"/>
    </source>
</evidence>
<feature type="compositionally biased region" description="Acidic residues" evidence="3">
    <location>
        <begin position="211"/>
        <end position="241"/>
    </location>
</feature>
<keyword evidence="2" id="KW-0067">ATP-binding</keyword>